<evidence type="ECO:0000313" key="1">
    <source>
        <dbReference type="EnsemblPlants" id="OB03G41310.1"/>
    </source>
</evidence>
<evidence type="ECO:0000313" key="2">
    <source>
        <dbReference type="Proteomes" id="UP000006038"/>
    </source>
</evidence>
<name>J3LSV5_ORYBR</name>
<dbReference type="Proteomes" id="UP000006038">
    <property type="component" value="Chromosome 3"/>
</dbReference>
<keyword evidence="2" id="KW-1185">Reference proteome</keyword>
<accession>J3LSV5</accession>
<reference evidence="1" key="1">
    <citation type="journal article" date="2013" name="Nat. Commun.">
        <title>Whole-genome sequencing of Oryza brachyantha reveals mechanisms underlying Oryza genome evolution.</title>
        <authorList>
            <person name="Chen J."/>
            <person name="Huang Q."/>
            <person name="Gao D."/>
            <person name="Wang J."/>
            <person name="Lang Y."/>
            <person name="Liu T."/>
            <person name="Li B."/>
            <person name="Bai Z."/>
            <person name="Luis Goicoechea J."/>
            <person name="Liang C."/>
            <person name="Chen C."/>
            <person name="Zhang W."/>
            <person name="Sun S."/>
            <person name="Liao Y."/>
            <person name="Zhang X."/>
            <person name="Yang L."/>
            <person name="Song C."/>
            <person name="Wang M."/>
            <person name="Shi J."/>
            <person name="Liu G."/>
            <person name="Liu J."/>
            <person name="Zhou H."/>
            <person name="Zhou W."/>
            <person name="Yu Q."/>
            <person name="An N."/>
            <person name="Chen Y."/>
            <person name="Cai Q."/>
            <person name="Wang B."/>
            <person name="Liu B."/>
            <person name="Min J."/>
            <person name="Huang Y."/>
            <person name="Wu H."/>
            <person name="Li Z."/>
            <person name="Zhang Y."/>
            <person name="Yin Y."/>
            <person name="Song W."/>
            <person name="Jiang J."/>
            <person name="Jackson S.A."/>
            <person name="Wing R.A."/>
            <person name="Wang J."/>
            <person name="Chen M."/>
        </authorList>
    </citation>
    <scope>NUCLEOTIDE SEQUENCE [LARGE SCALE GENOMIC DNA]</scope>
    <source>
        <strain evidence="1">cv. IRGC 101232</strain>
    </source>
</reference>
<protein>
    <submittedName>
        <fullName evidence="1">Uncharacterized protein</fullName>
    </submittedName>
</protein>
<organism evidence="1">
    <name type="scientific">Oryza brachyantha</name>
    <name type="common">malo sina</name>
    <dbReference type="NCBI Taxonomy" id="4533"/>
    <lineage>
        <taxon>Eukaryota</taxon>
        <taxon>Viridiplantae</taxon>
        <taxon>Streptophyta</taxon>
        <taxon>Embryophyta</taxon>
        <taxon>Tracheophyta</taxon>
        <taxon>Spermatophyta</taxon>
        <taxon>Magnoliopsida</taxon>
        <taxon>Liliopsida</taxon>
        <taxon>Poales</taxon>
        <taxon>Poaceae</taxon>
        <taxon>BOP clade</taxon>
        <taxon>Oryzoideae</taxon>
        <taxon>Oryzeae</taxon>
        <taxon>Oryzinae</taxon>
        <taxon>Oryza</taxon>
    </lineage>
</organism>
<dbReference type="EnsemblPlants" id="OB03G41310.1">
    <property type="protein sequence ID" value="OB03G41310.1"/>
    <property type="gene ID" value="OB03G41310"/>
</dbReference>
<proteinExistence type="predicted"/>
<dbReference type="HOGENOM" id="CLU_2744064_0_0_1"/>
<reference evidence="1" key="2">
    <citation type="submission" date="2013-04" db="UniProtKB">
        <authorList>
            <consortium name="EnsemblPlants"/>
        </authorList>
    </citation>
    <scope>IDENTIFICATION</scope>
</reference>
<dbReference type="Gramene" id="OB03G41310.1">
    <property type="protein sequence ID" value="OB03G41310.1"/>
    <property type="gene ID" value="OB03G41310"/>
</dbReference>
<dbReference type="AlphaFoldDB" id="J3LSV5"/>
<sequence>MEPLVHICPRSRLCFCCPSVSANAEIRGKCSCFQRVWPNKYTNNSVQLLTTISALVFLERWNVTMGGFTTS</sequence>